<comment type="caution">
    <text evidence="1">The sequence shown here is derived from an EMBL/GenBank/DDBJ whole genome shotgun (WGS) entry which is preliminary data.</text>
</comment>
<dbReference type="Proteomes" id="UP001234297">
    <property type="component" value="Chromosome 3"/>
</dbReference>
<dbReference type="EMBL" id="CM056811">
    <property type="protein sequence ID" value="KAJ8636015.1"/>
    <property type="molecule type" value="Genomic_DNA"/>
</dbReference>
<gene>
    <name evidence="1" type="ORF">MRB53_010282</name>
</gene>
<proteinExistence type="predicted"/>
<protein>
    <submittedName>
        <fullName evidence="1">Uncharacterized protein</fullName>
    </submittedName>
</protein>
<organism evidence="1 2">
    <name type="scientific">Persea americana</name>
    <name type="common">Avocado</name>
    <dbReference type="NCBI Taxonomy" id="3435"/>
    <lineage>
        <taxon>Eukaryota</taxon>
        <taxon>Viridiplantae</taxon>
        <taxon>Streptophyta</taxon>
        <taxon>Embryophyta</taxon>
        <taxon>Tracheophyta</taxon>
        <taxon>Spermatophyta</taxon>
        <taxon>Magnoliopsida</taxon>
        <taxon>Magnoliidae</taxon>
        <taxon>Laurales</taxon>
        <taxon>Lauraceae</taxon>
        <taxon>Persea</taxon>
    </lineage>
</organism>
<name>A0ACC2LRD2_PERAE</name>
<accession>A0ACC2LRD2</accession>
<evidence type="ECO:0000313" key="1">
    <source>
        <dbReference type="EMBL" id="KAJ8636015.1"/>
    </source>
</evidence>
<keyword evidence="2" id="KW-1185">Reference proteome</keyword>
<evidence type="ECO:0000313" key="2">
    <source>
        <dbReference type="Proteomes" id="UP001234297"/>
    </source>
</evidence>
<sequence length="469" mass="52123">MVEKLKSIALIGAGAAFGSLATLALVKLLSRRVGSKGIIKRNGIFSGSRIDIVSGEGNITRRDGTTDLDLLKDEIVSEQLTRNIQFFGMESQRKVSESFVVVIGLGGVGSHAASMLLRSGIGRLRLVDFDQVSLSSLNRHAVATREDVGTPKAECLQKHFTSIFPECQIDAKVQLYDTSSEEEVLSGHPDFVLDCIDNIDTKLYDTSSQEEIPSGHLYFVLDCIDNIDTKVALLAACVRRGLRVLSATGAGARADPTRIRIADLRESSNDPLSRAVRHRLKKDYGIEGGIPVVFSLEKPKVKLLPFKGPTGEKENPSDYQIVPGFRVRIIPVLGTIPAIFGQVMASYIVTRLAGFSVQTEPVINLDLDHYRTLHQRLIEHEELLYGTVKQVQVDVEEVMYVVKELWHGRSARDLYVRNRGRGMWRSVNELMLVRWNRLKPASVTNLILFNFKEAGEHEKLNQILGYRSG</sequence>
<reference evidence="1 2" key="1">
    <citation type="journal article" date="2022" name="Hortic Res">
        <title>A haplotype resolved chromosomal level avocado genome allows analysis of novel avocado genes.</title>
        <authorList>
            <person name="Nath O."/>
            <person name="Fletcher S.J."/>
            <person name="Hayward A."/>
            <person name="Shaw L.M."/>
            <person name="Masouleh A.K."/>
            <person name="Furtado A."/>
            <person name="Henry R.J."/>
            <person name="Mitter N."/>
        </authorList>
    </citation>
    <scope>NUCLEOTIDE SEQUENCE [LARGE SCALE GENOMIC DNA]</scope>
    <source>
        <strain evidence="2">cv. Hass</strain>
    </source>
</reference>